<dbReference type="AlphaFoldDB" id="A0A1F6T4K0"/>
<evidence type="ECO:0000256" key="13">
    <source>
        <dbReference type="ARBA" id="ARBA00031891"/>
    </source>
</evidence>
<evidence type="ECO:0000256" key="14">
    <source>
        <dbReference type="ARBA" id="ARBA00051301"/>
    </source>
</evidence>
<dbReference type="Proteomes" id="UP000178379">
    <property type="component" value="Unassembled WGS sequence"/>
</dbReference>
<feature type="active site" evidence="15">
    <location>
        <position position="68"/>
    </location>
</feature>
<dbReference type="NCBIfam" id="NF009557">
    <property type="entry name" value="PRK13009.1"/>
    <property type="match status" value="1"/>
</dbReference>
<keyword evidence="9 15" id="KW-0862">Zinc</keyword>
<gene>
    <name evidence="15" type="primary">dapE</name>
    <name evidence="17" type="ORF">A2140_01375</name>
</gene>
<keyword evidence="10 15" id="KW-0220">Diaminopimelate biosynthesis</keyword>
<evidence type="ECO:0000256" key="3">
    <source>
        <dbReference type="ARBA" id="ARBA00011738"/>
    </source>
</evidence>
<dbReference type="PANTHER" id="PTHR43808">
    <property type="entry name" value="ACETYLORNITHINE DEACETYLASE"/>
    <property type="match status" value="1"/>
</dbReference>
<dbReference type="UniPathway" id="UPA00034">
    <property type="reaction ID" value="UER00021"/>
</dbReference>
<evidence type="ECO:0000256" key="7">
    <source>
        <dbReference type="ARBA" id="ARBA00022723"/>
    </source>
</evidence>
<feature type="binding site" evidence="15">
    <location>
        <position position="99"/>
    </location>
    <ligand>
        <name>Zn(2+)</name>
        <dbReference type="ChEBI" id="CHEBI:29105"/>
        <label>1</label>
    </ligand>
</feature>
<dbReference type="InterPro" id="IPR011650">
    <property type="entry name" value="Peptidase_M20_dimer"/>
</dbReference>
<dbReference type="GO" id="GO:0008777">
    <property type="term" value="F:acetylornithine deacetylase activity"/>
    <property type="evidence" value="ECO:0007669"/>
    <property type="project" value="TreeGrafter"/>
</dbReference>
<dbReference type="InterPro" id="IPR001261">
    <property type="entry name" value="ArgE/DapE_CS"/>
</dbReference>
<dbReference type="GO" id="GO:0006526">
    <property type="term" value="P:L-arginine biosynthetic process"/>
    <property type="evidence" value="ECO:0007669"/>
    <property type="project" value="TreeGrafter"/>
</dbReference>
<reference evidence="17 18" key="1">
    <citation type="journal article" date="2016" name="Nat. Commun.">
        <title>Thousands of microbial genomes shed light on interconnected biogeochemical processes in an aquifer system.</title>
        <authorList>
            <person name="Anantharaman K."/>
            <person name="Brown C.T."/>
            <person name="Hug L.A."/>
            <person name="Sharon I."/>
            <person name="Castelle C.J."/>
            <person name="Probst A.J."/>
            <person name="Thomas B.C."/>
            <person name="Singh A."/>
            <person name="Wilkins M.J."/>
            <person name="Karaoz U."/>
            <person name="Brodie E.L."/>
            <person name="Williams K.H."/>
            <person name="Hubbard S.S."/>
            <person name="Banfield J.F."/>
        </authorList>
    </citation>
    <scope>NUCLEOTIDE SEQUENCE [LARGE SCALE GENOMIC DNA]</scope>
</reference>
<evidence type="ECO:0000256" key="9">
    <source>
        <dbReference type="ARBA" id="ARBA00022833"/>
    </source>
</evidence>
<dbReference type="InterPro" id="IPR050072">
    <property type="entry name" value="Peptidase_M20A"/>
</dbReference>
<dbReference type="InterPro" id="IPR036264">
    <property type="entry name" value="Bact_exopeptidase_dim_dom"/>
</dbReference>
<name>A0A1F6T4K0_9PROT</name>
<dbReference type="NCBIfam" id="TIGR01246">
    <property type="entry name" value="dapE_proteo"/>
    <property type="match status" value="1"/>
</dbReference>
<evidence type="ECO:0000256" key="5">
    <source>
        <dbReference type="ARBA" id="ARBA00022391"/>
    </source>
</evidence>
<evidence type="ECO:0000313" key="18">
    <source>
        <dbReference type="Proteomes" id="UP000178379"/>
    </source>
</evidence>
<evidence type="ECO:0000256" key="15">
    <source>
        <dbReference type="HAMAP-Rule" id="MF_01690"/>
    </source>
</evidence>
<feature type="binding site" evidence="15">
    <location>
        <position position="66"/>
    </location>
    <ligand>
        <name>Zn(2+)</name>
        <dbReference type="ChEBI" id="CHEBI:29105"/>
        <label>1</label>
    </ligand>
</feature>
<dbReference type="GO" id="GO:0009089">
    <property type="term" value="P:lysine biosynthetic process via diaminopimelate"/>
    <property type="evidence" value="ECO:0007669"/>
    <property type="project" value="UniProtKB-UniRule"/>
</dbReference>
<dbReference type="InterPro" id="IPR002933">
    <property type="entry name" value="Peptidase_M20"/>
</dbReference>
<dbReference type="PROSITE" id="PS00759">
    <property type="entry name" value="ARGE_DAPE_CPG2_2"/>
    <property type="match status" value="1"/>
</dbReference>
<evidence type="ECO:0000256" key="8">
    <source>
        <dbReference type="ARBA" id="ARBA00022801"/>
    </source>
</evidence>
<keyword evidence="7 15" id="KW-0479">Metal-binding</keyword>
<feature type="active site" description="Proton acceptor" evidence="15">
    <location>
        <position position="133"/>
    </location>
</feature>
<evidence type="ECO:0000256" key="4">
    <source>
        <dbReference type="ARBA" id="ARBA00011921"/>
    </source>
</evidence>
<feature type="binding site" evidence="15">
    <location>
        <position position="348"/>
    </location>
    <ligand>
        <name>Zn(2+)</name>
        <dbReference type="ChEBI" id="CHEBI:29105"/>
        <label>2</label>
    </ligand>
</feature>
<dbReference type="EMBL" id="MFSQ01000067">
    <property type="protein sequence ID" value="OGI40073.1"/>
    <property type="molecule type" value="Genomic_DNA"/>
</dbReference>
<dbReference type="Pfam" id="PF07687">
    <property type="entry name" value="M20_dimer"/>
    <property type="match status" value="1"/>
</dbReference>
<comment type="pathway">
    <text evidence="1 15">Amino-acid biosynthesis; L-lysine biosynthesis via DAP pathway; LL-2,6-diaminopimelate from (S)-tetrahydrodipicolinate (succinylase route): step 3/3.</text>
</comment>
<comment type="subunit">
    <text evidence="3 15">Homodimer.</text>
</comment>
<comment type="cofactor">
    <cofactor evidence="15">
        <name>Zn(2+)</name>
        <dbReference type="ChEBI" id="CHEBI:29105"/>
    </cofactor>
    <cofactor evidence="15">
        <name>Co(2+)</name>
        <dbReference type="ChEBI" id="CHEBI:48828"/>
    </cofactor>
    <text evidence="15">Binds 2 Zn(2+) or Co(2+) ions per subunit.</text>
</comment>
<dbReference type="Gene3D" id="3.40.630.10">
    <property type="entry name" value="Zn peptidases"/>
    <property type="match status" value="2"/>
</dbReference>
<dbReference type="GO" id="GO:0050897">
    <property type="term" value="F:cobalt ion binding"/>
    <property type="evidence" value="ECO:0007669"/>
    <property type="project" value="UniProtKB-UniRule"/>
</dbReference>
<accession>A0A1F6T4K0</accession>
<evidence type="ECO:0000256" key="12">
    <source>
        <dbReference type="ARBA" id="ARBA00023285"/>
    </source>
</evidence>
<dbReference type="SUPFAM" id="SSF53187">
    <property type="entry name" value="Zn-dependent exopeptidases"/>
    <property type="match status" value="1"/>
</dbReference>
<keyword evidence="6 15" id="KW-0028">Amino-acid biosynthesis</keyword>
<evidence type="ECO:0000256" key="6">
    <source>
        <dbReference type="ARBA" id="ARBA00022605"/>
    </source>
</evidence>
<evidence type="ECO:0000256" key="1">
    <source>
        <dbReference type="ARBA" id="ARBA00005130"/>
    </source>
</evidence>
<dbReference type="FunFam" id="3.30.70.360:FF:000011">
    <property type="entry name" value="Succinyl-diaminopimelate desuccinylase"/>
    <property type="match status" value="1"/>
</dbReference>
<dbReference type="SUPFAM" id="SSF55031">
    <property type="entry name" value="Bacterial exopeptidase dimerisation domain"/>
    <property type="match status" value="1"/>
</dbReference>
<dbReference type="CDD" id="cd03891">
    <property type="entry name" value="M20_DapE_proteobac"/>
    <property type="match status" value="1"/>
</dbReference>
<evidence type="ECO:0000256" key="10">
    <source>
        <dbReference type="ARBA" id="ARBA00022915"/>
    </source>
</evidence>
<comment type="catalytic activity">
    <reaction evidence="14 15">
        <text>N-succinyl-(2S,6S)-2,6-diaminopimelate + H2O = (2S,6S)-2,6-diaminopimelate + succinate</text>
        <dbReference type="Rhea" id="RHEA:22608"/>
        <dbReference type="ChEBI" id="CHEBI:15377"/>
        <dbReference type="ChEBI" id="CHEBI:30031"/>
        <dbReference type="ChEBI" id="CHEBI:57609"/>
        <dbReference type="ChEBI" id="CHEBI:58087"/>
        <dbReference type="EC" id="3.5.1.18"/>
    </reaction>
</comment>
<evidence type="ECO:0000256" key="11">
    <source>
        <dbReference type="ARBA" id="ARBA00023154"/>
    </source>
</evidence>
<comment type="caution">
    <text evidence="17">The sequence shown here is derived from an EMBL/GenBank/DDBJ whole genome shotgun (WGS) entry which is preliminary data.</text>
</comment>
<keyword evidence="8 15" id="KW-0378">Hydrolase</keyword>
<feature type="binding site" evidence="15">
    <location>
        <position position="99"/>
    </location>
    <ligand>
        <name>Zn(2+)</name>
        <dbReference type="ChEBI" id="CHEBI:29105"/>
        <label>2</label>
    </ligand>
</feature>
<dbReference type="InterPro" id="IPR005941">
    <property type="entry name" value="DapE_proteobac"/>
</dbReference>
<dbReference type="STRING" id="1817756.A2140_01375"/>
<evidence type="ECO:0000259" key="16">
    <source>
        <dbReference type="Pfam" id="PF07687"/>
    </source>
</evidence>
<keyword evidence="12 15" id="KW-0170">Cobalt</keyword>
<dbReference type="HAMAP" id="MF_01690">
    <property type="entry name" value="DapE"/>
    <property type="match status" value="1"/>
</dbReference>
<dbReference type="Pfam" id="PF01546">
    <property type="entry name" value="Peptidase_M20"/>
    <property type="match status" value="1"/>
</dbReference>
<keyword evidence="11 15" id="KW-0457">Lysine biosynthesis</keyword>
<comment type="function">
    <text evidence="15">Catalyzes the hydrolysis of N-succinyl-L,L-diaminopimelic acid (SDAP), forming succinate and LL-2,6-diaminopimelate (DAP), an intermediate involved in the bacterial biosynthesis of lysine and meso-diaminopimelic acid, an essential component of bacterial cell walls.</text>
</comment>
<feature type="binding site" evidence="15">
    <location>
        <position position="162"/>
    </location>
    <ligand>
        <name>Zn(2+)</name>
        <dbReference type="ChEBI" id="CHEBI:29105"/>
        <label>1</label>
    </ligand>
</feature>
<dbReference type="GO" id="GO:0009014">
    <property type="term" value="F:succinyl-diaminopimelate desuccinylase activity"/>
    <property type="evidence" value="ECO:0007669"/>
    <property type="project" value="UniProtKB-UniRule"/>
</dbReference>
<sequence length="375" mass="40848">MDKTLELAKELIRRPSVTPKDGGCQKLLAERLGKIGFECHHLRFGEVDNLWAVRGQAKPLVVFAGHTDVVPPGPRERWNHDPFEPSVVDGFLYGRGASDMKSSIAAFVTAIENFVAAQPKHSGAIGLLITSDEEGPAINGTVKVVEWLSARNQKIDHCIVGEPTCVKQFGDTIKNGRRGSLSARLTVHGKQGHVAYPHLARNPIHQLAPALAELAAIEWDQGNEYFPKTTMQVSNLSAGTGANNVIPGELTMDFNFRFSTAVTQEQLRERTEAVFRRHGLQYEIAWTLSGQPYLTPKGKLVETAQAAIREVTGVATELSTSGGTSDGRFIAPTGSEVVEFGPLNDTIHQINERVATGDPARLSSIYQGILSRLLK</sequence>
<feature type="domain" description="Peptidase M20 dimerisation" evidence="16">
    <location>
        <begin position="175"/>
        <end position="282"/>
    </location>
</feature>
<protein>
    <recommendedName>
        <fullName evidence="5 15">Succinyl-diaminopimelate desuccinylase</fullName>
        <shortName evidence="15">SDAP desuccinylase</shortName>
        <ecNumber evidence="4 15">3.5.1.18</ecNumber>
    </recommendedName>
    <alternativeName>
        <fullName evidence="13 15">N-succinyl-LL-2,6-diaminoheptanedioate amidohydrolase</fullName>
    </alternativeName>
</protein>
<dbReference type="GO" id="GO:0008270">
    <property type="term" value="F:zinc ion binding"/>
    <property type="evidence" value="ECO:0007669"/>
    <property type="project" value="UniProtKB-UniRule"/>
</dbReference>
<evidence type="ECO:0000313" key="17">
    <source>
        <dbReference type="EMBL" id="OGI40073.1"/>
    </source>
</evidence>
<organism evidence="17 18">
    <name type="scientific">Candidatus Muproteobacteria bacterium RBG_16_62_13</name>
    <dbReference type="NCBI Taxonomy" id="1817756"/>
    <lineage>
        <taxon>Bacteria</taxon>
        <taxon>Pseudomonadati</taxon>
        <taxon>Pseudomonadota</taxon>
        <taxon>Candidatus Muproteobacteria</taxon>
    </lineage>
</organism>
<dbReference type="PANTHER" id="PTHR43808:SF31">
    <property type="entry name" value="N-ACETYL-L-CITRULLINE DEACETYLASE"/>
    <property type="match status" value="1"/>
</dbReference>
<comment type="similarity">
    <text evidence="2 15">Belongs to the peptidase M20A family. DapE subfamily.</text>
</comment>
<dbReference type="GO" id="GO:0019877">
    <property type="term" value="P:diaminopimelate biosynthetic process"/>
    <property type="evidence" value="ECO:0007669"/>
    <property type="project" value="UniProtKB-UniRule"/>
</dbReference>
<dbReference type="EC" id="3.5.1.18" evidence="4 15"/>
<evidence type="ECO:0000256" key="2">
    <source>
        <dbReference type="ARBA" id="ARBA00006746"/>
    </source>
</evidence>
<dbReference type="FunFam" id="3.40.630.10:FF:000005">
    <property type="entry name" value="Succinyl-diaminopimelate desuccinylase"/>
    <property type="match status" value="1"/>
</dbReference>
<feature type="binding site" evidence="15">
    <location>
        <position position="134"/>
    </location>
    <ligand>
        <name>Zn(2+)</name>
        <dbReference type="ChEBI" id="CHEBI:29105"/>
        <label>2</label>
    </ligand>
</feature>
<proteinExistence type="inferred from homology"/>